<keyword evidence="1" id="KW-1133">Transmembrane helix</keyword>
<sequence length="120" mass="14236">MQAICHKIAELPLIKQLNHFNFMPIIWWTILVAILPYIFSLLSIPVIWRVGVLFLIVNSIISLHLGHLIIKKKLLFWWIFLLPIVFDLVMLPKFANYNLIFGIIYLIFELFGLINKDIYR</sequence>
<gene>
    <name evidence="2" type="ORF">H9806_00375</name>
</gene>
<comment type="caution">
    <text evidence="2">The sequence shown here is derived from an EMBL/GenBank/DDBJ whole genome shotgun (WGS) entry which is preliminary data.</text>
</comment>
<feature type="transmembrane region" description="Helical" evidence="1">
    <location>
        <begin position="74"/>
        <end position="91"/>
    </location>
</feature>
<dbReference type="AlphaFoldDB" id="A0A9E2KP61"/>
<feature type="transmembrane region" description="Helical" evidence="1">
    <location>
        <begin position="46"/>
        <end position="65"/>
    </location>
</feature>
<evidence type="ECO:0000313" key="2">
    <source>
        <dbReference type="EMBL" id="MBU3827635.1"/>
    </source>
</evidence>
<feature type="transmembrane region" description="Helical" evidence="1">
    <location>
        <begin position="97"/>
        <end position="114"/>
    </location>
</feature>
<reference evidence="2" key="1">
    <citation type="journal article" date="2021" name="PeerJ">
        <title>Extensive microbial diversity within the chicken gut microbiome revealed by metagenomics and culture.</title>
        <authorList>
            <person name="Gilroy R."/>
            <person name="Ravi A."/>
            <person name="Getino M."/>
            <person name="Pursley I."/>
            <person name="Horton D.L."/>
            <person name="Alikhan N.F."/>
            <person name="Baker D."/>
            <person name="Gharbi K."/>
            <person name="Hall N."/>
            <person name="Watson M."/>
            <person name="Adriaenssens E.M."/>
            <person name="Foster-Nyarko E."/>
            <person name="Jarju S."/>
            <person name="Secka A."/>
            <person name="Antonio M."/>
            <person name="Oren A."/>
            <person name="Chaudhuri R.R."/>
            <person name="La Ragione R."/>
            <person name="Hildebrand F."/>
            <person name="Pallen M.J."/>
        </authorList>
    </citation>
    <scope>NUCLEOTIDE SEQUENCE</scope>
    <source>
        <strain evidence="2">F6-686</strain>
    </source>
</reference>
<keyword evidence="1" id="KW-0812">Transmembrane</keyword>
<name>A0A9E2KP61_9LACO</name>
<feature type="transmembrane region" description="Helical" evidence="1">
    <location>
        <begin position="20"/>
        <end position="40"/>
    </location>
</feature>
<dbReference type="Proteomes" id="UP000823844">
    <property type="component" value="Unassembled WGS sequence"/>
</dbReference>
<proteinExistence type="predicted"/>
<dbReference type="EMBL" id="JAHLFT010000007">
    <property type="protein sequence ID" value="MBU3827635.1"/>
    <property type="molecule type" value="Genomic_DNA"/>
</dbReference>
<organism evidence="2 3">
    <name type="scientific">Candidatus Lactobacillus pullistercoris</name>
    <dbReference type="NCBI Taxonomy" id="2838636"/>
    <lineage>
        <taxon>Bacteria</taxon>
        <taxon>Bacillati</taxon>
        <taxon>Bacillota</taxon>
        <taxon>Bacilli</taxon>
        <taxon>Lactobacillales</taxon>
        <taxon>Lactobacillaceae</taxon>
        <taxon>Lactobacillus</taxon>
    </lineage>
</organism>
<accession>A0A9E2KP61</accession>
<evidence type="ECO:0000313" key="3">
    <source>
        <dbReference type="Proteomes" id="UP000823844"/>
    </source>
</evidence>
<evidence type="ECO:0000256" key="1">
    <source>
        <dbReference type="SAM" id="Phobius"/>
    </source>
</evidence>
<protein>
    <submittedName>
        <fullName evidence="2">Uncharacterized protein</fullName>
    </submittedName>
</protein>
<reference evidence="2" key="2">
    <citation type="submission" date="2021-04" db="EMBL/GenBank/DDBJ databases">
        <authorList>
            <person name="Gilroy R."/>
        </authorList>
    </citation>
    <scope>NUCLEOTIDE SEQUENCE</scope>
    <source>
        <strain evidence="2">F6-686</strain>
    </source>
</reference>
<keyword evidence="1" id="KW-0472">Membrane</keyword>